<sequence length="292" mass="33474">MKRLLFIFTLLFSIVQTFAQDAIKVTSISKKGNQIIFLPHIGCSSEMWQDIAKNYSKNYACYLVDFAGFNGQKPIDTLFTENYVNDLRTFIKKGKLKNVILVAQNYGAFVAVKLASDKNLNIRGIIASDFYPKLSMVLDPAMTAEKLEQMKKGIRKGTMEMSINDFTATQKQTAEMMNFTNAEDVNRFVQWQLKSDRKTLAETLCEQFGGDLLPELKDNKIPMLVFTTWYFAKKYKNIPISEADIKLKEMYADSPYITHAITEDAKDFMASDQPKWFISEMDKFLKQPIVGK</sequence>
<evidence type="ECO:0000259" key="2">
    <source>
        <dbReference type="Pfam" id="PF00561"/>
    </source>
</evidence>
<protein>
    <submittedName>
        <fullName evidence="3">Alpha/beta fold hydrolase</fullName>
    </submittedName>
</protein>
<keyword evidence="4" id="KW-1185">Reference proteome</keyword>
<organism evidence="3 4">
    <name type="scientific">Flavobacterium artemisiae</name>
    <dbReference type="NCBI Taxonomy" id="2126556"/>
    <lineage>
        <taxon>Bacteria</taxon>
        <taxon>Pseudomonadati</taxon>
        <taxon>Bacteroidota</taxon>
        <taxon>Flavobacteriia</taxon>
        <taxon>Flavobacteriales</taxon>
        <taxon>Flavobacteriaceae</taxon>
        <taxon>Flavobacterium</taxon>
    </lineage>
</organism>
<dbReference type="PANTHER" id="PTHR43798">
    <property type="entry name" value="MONOACYLGLYCEROL LIPASE"/>
    <property type="match status" value="1"/>
</dbReference>
<feature type="chain" id="PRO_5046008165" evidence="1">
    <location>
        <begin position="20"/>
        <end position="292"/>
    </location>
</feature>
<dbReference type="Pfam" id="PF00561">
    <property type="entry name" value="Abhydrolase_1"/>
    <property type="match status" value="1"/>
</dbReference>
<dbReference type="EMBL" id="JBHUDZ010000018">
    <property type="protein sequence ID" value="MFD1605234.1"/>
    <property type="molecule type" value="Genomic_DNA"/>
</dbReference>
<dbReference type="InterPro" id="IPR029058">
    <property type="entry name" value="AB_hydrolase_fold"/>
</dbReference>
<name>A0ABW4HI33_9FLAO</name>
<dbReference type="Proteomes" id="UP001597138">
    <property type="component" value="Unassembled WGS sequence"/>
</dbReference>
<reference evidence="4" key="1">
    <citation type="journal article" date="2019" name="Int. J. Syst. Evol. Microbiol.">
        <title>The Global Catalogue of Microorganisms (GCM) 10K type strain sequencing project: providing services to taxonomists for standard genome sequencing and annotation.</title>
        <authorList>
            <consortium name="The Broad Institute Genomics Platform"/>
            <consortium name="The Broad Institute Genome Sequencing Center for Infectious Disease"/>
            <person name="Wu L."/>
            <person name="Ma J."/>
        </authorList>
    </citation>
    <scope>NUCLEOTIDE SEQUENCE [LARGE SCALE GENOMIC DNA]</scope>
    <source>
        <strain evidence="4">CCUG 70865</strain>
    </source>
</reference>
<evidence type="ECO:0000313" key="4">
    <source>
        <dbReference type="Proteomes" id="UP001597138"/>
    </source>
</evidence>
<dbReference type="SUPFAM" id="SSF53474">
    <property type="entry name" value="alpha/beta-Hydrolases"/>
    <property type="match status" value="1"/>
</dbReference>
<keyword evidence="3" id="KW-0378">Hydrolase</keyword>
<gene>
    <name evidence="3" type="ORF">ACFSC2_21035</name>
</gene>
<dbReference type="GO" id="GO:0016787">
    <property type="term" value="F:hydrolase activity"/>
    <property type="evidence" value="ECO:0007669"/>
    <property type="project" value="UniProtKB-KW"/>
</dbReference>
<dbReference type="RefSeq" id="WP_379813020.1">
    <property type="nucleotide sequence ID" value="NZ_JBHUDZ010000018.1"/>
</dbReference>
<dbReference type="InterPro" id="IPR000073">
    <property type="entry name" value="AB_hydrolase_1"/>
</dbReference>
<feature type="signal peptide" evidence="1">
    <location>
        <begin position="1"/>
        <end position="19"/>
    </location>
</feature>
<evidence type="ECO:0000313" key="3">
    <source>
        <dbReference type="EMBL" id="MFD1605234.1"/>
    </source>
</evidence>
<evidence type="ECO:0000256" key="1">
    <source>
        <dbReference type="SAM" id="SignalP"/>
    </source>
</evidence>
<proteinExistence type="predicted"/>
<feature type="domain" description="AB hydrolase-1" evidence="2">
    <location>
        <begin position="35"/>
        <end position="152"/>
    </location>
</feature>
<keyword evidence="1" id="KW-0732">Signal</keyword>
<comment type="caution">
    <text evidence="3">The sequence shown here is derived from an EMBL/GenBank/DDBJ whole genome shotgun (WGS) entry which is preliminary data.</text>
</comment>
<dbReference type="Gene3D" id="3.40.50.1820">
    <property type="entry name" value="alpha/beta hydrolase"/>
    <property type="match status" value="1"/>
</dbReference>
<accession>A0ABW4HI33</accession>
<dbReference type="InterPro" id="IPR050266">
    <property type="entry name" value="AB_hydrolase_sf"/>
</dbReference>